<dbReference type="EMBL" id="QFOT01000019">
    <property type="protein sequence ID" value="PZP56648.1"/>
    <property type="molecule type" value="Genomic_DNA"/>
</dbReference>
<comment type="caution">
    <text evidence="2">The sequence shown here is derived from an EMBL/GenBank/DDBJ whole genome shotgun (WGS) entry which is preliminary data.</text>
</comment>
<gene>
    <name evidence="2" type="ORF">DI586_03025</name>
</gene>
<accession>A0A2W5FNT8</accession>
<dbReference type="Gene3D" id="3.40.50.1820">
    <property type="entry name" value="alpha/beta hydrolase"/>
    <property type="match status" value="1"/>
</dbReference>
<dbReference type="PANTHER" id="PTHR11614">
    <property type="entry name" value="PHOSPHOLIPASE-RELATED"/>
    <property type="match status" value="1"/>
</dbReference>
<dbReference type="Proteomes" id="UP000249739">
    <property type="component" value="Unassembled WGS sequence"/>
</dbReference>
<dbReference type="InterPro" id="IPR022742">
    <property type="entry name" value="Hydrolase_4"/>
</dbReference>
<dbReference type="GO" id="GO:0016787">
    <property type="term" value="F:hydrolase activity"/>
    <property type="evidence" value="ECO:0007669"/>
    <property type="project" value="UniProtKB-KW"/>
</dbReference>
<dbReference type="InterPro" id="IPR029058">
    <property type="entry name" value="AB_hydrolase_fold"/>
</dbReference>
<dbReference type="AlphaFoldDB" id="A0A2W5FNT8"/>
<proteinExistence type="predicted"/>
<dbReference type="InterPro" id="IPR051044">
    <property type="entry name" value="MAG_DAG_Lipase"/>
</dbReference>
<name>A0A2W5FNT8_9BACT</name>
<keyword evidence="2" id="KW-0378">Hydrolase</keyword>
<evidence type="ECO:0000313" key="2">
    <source>
        <dbReference type="EMBL" id="PZP56648.1"/>
    </source>
</evidence>
<evidence type="ECO:0000313" key="3">
    <source>
        <dbReference type="Proteomes" id="UP000249739"/>
    </source>
</evidence>
<feature type="domain" description="Serine aminopeptidase S33" evidence="1">
    <location>
        <begin position="44"/>
        <end position="309"/>
    </location>
</feature>
<evidence type="ECO:0000259" key="1">
    <source>
        <dbReference type="Pfam" id="PF12146"/>
    </source>
</evidence>
<dbReference type="SUPFAM" id="SSF53474">
    <property type="entry name" value="alpha/beta-Hydrolases"/>
    <property type="match status" value="1"/>
</dbReference>
<reference evidence="2 3" key="1">
    <citation type="submission" date="2017-08" db="EMBL/GenBank/DDBJ databases">
        <title>Infants hospitalized years apart are colonized by the same room-sourced microbial strains.</title>
        <authorList>
            <person name="Brooks B."/>
            <person name="Olm M.R."/>
            <person name="Firek B.A."/>
            <person name="Baker R."/>
            <person name="Thomas B.C."/>
            <person name="Morowitz M.J."/>
            <person name="Banfield J.F."/>
        </authorList>
    </citation>
    <scope>NUCLEOTIDE SEQUENCE [LARGE SCALE GENOMIC DNA]</scope>
    <source>
        <strain evidence="2">S2_006_000_R2_64</strain>
    </source>
</reference>
<dbReference type="Pfam" id="PF12146">
    <property type="entry name" value="Hydrolase_4"/>
    <property type="match status" value="1"/>
</dbReference>
<sequence length="337" mass="38870">MTIDHTLLFQKRFSQPDNWRWHHFKSATGHKIRFGSVFPKDKIPEAVVVCLPGFREFGEKYFELAHDMLERNIGFWVIDWAGQGQSDRLLPNDPLKVHSLGIEKNVQDLDQFLNDYVKPAAVHPDVGRLPVFLIGHSMGAHIGLRFMHKYSSNLVRGAAFSAPLVAIRQFARYPAFLVKLLSMYIRMSSESYIPGGEKMAELAREAAPGTGFYSSDPDRDQLHRNWFMHQETLRVNGPTYGWLAETLKSCLILQKKSYLRKIELPVLIATAEKDFIVSSKATKKLVSRLPNGELLELPDAQHEIFMERDDIRNKFLAKFDEFIHRTVLSREDRLKKF</sequence>
<organism evidence="2 3">
    <name type="scientific">Micavibrio aeruginosavorus</name>
    <dbReference type="NCBI Taxonomy" id="349221"/>
    <lineage>
        <taxon>Bacteria</taxon>
        <taxon>Pseudomonadati</taxon>
        <taxon>Bdellovibrionota</taxon>
        <taxon>Bdellovibrionia</taxon>
        <taxon>Bdellovibrionales</taxon>
        <taxon>Pseudobdellovibrionaceae</taxon>
        <taxon>Micavibrio</taxon>
    </lineage>
</organism>
<protein>
    <submittedName>
        <fullName evidence="2">Alpha/beta hydrolase</fullName>
    </submittedName>
</protein>